<dbReference type="PANTHER" id="PTHR11073">
    <property type="entry name" value="CALRETICULIN AND CALNEXIN"/>
    <property type="match status" value="1"/>
</dbReference>
<dbReference type="GO" id="GO:0036503">
    <property type="term" value="P:ERAD pathway"/>
    <property type="evidence" value="ECO:0007669"/>
    <property type="project" value="TreeGrafter"/>
</dbReference>
<evidence type="ECO:0000256" key="8">
    <source>
        <dbReference type="PIRSR" id="PIRSR601580-3"/>
    </source>
</evidence>
<evidence type="ECO:0000256" key="4">
    <source>
        <dbReference type="ARBA" id="ARBA00022824"/>
    </source>
</evidence>
<feature type="signal peptide" evidence="9">
    <location>
        <begin position="1"/>
        <end position="16"/>
    </location>
</feature>
<dbReference type="InterPro" id="IPR001580">
    <property type="entry name" value="Calret/calnex"/>
</dbReference>
<keyword evidence="7 9" id="KW-0143">Chaperone</keyword>
<proteinExistence type="inferred from homology"/>
<dbReference type="SUPFAM" id="SSF63887">
    <property type="entry name" value="P-domain of calnexin/calreticulin"/>
    <property type="match status" value="1"/>
</dbReference>
<dbReference type="InterPro" id="IPR009033">
    <property type="entry name" value="Calreticulin/calnexin_P_dom_sf"/>
</dbReference>
<dbReference type="GO" id="GO:0006457">
    <property type="term" value="P:protein folding"/>
    <property type="evidence" value="ECO:0007669"/>
    <property type="project" value="InterPro"/>
</dbReference>
<dbReference type="SUPFAM" id="SSF49899">
    <property type="entry name" value="Concanavalin A-like lectins/glucanases"/>
    <property type="match status" value="1"/>
</dbReference>
<evidence type="ECO:0000256" key="7">
    <source>
        <dbReference type="ARBA" id="ARBA00023186"/>
    </source>
</evidence>
<dbReference type="OrthoDB" id="5795902at2759"/>
<name>A0A1J4KNA8_9EUKA</name>
<evidence type="ECO:0000256" key="1">
    <source>
        <dbReference type="ARBA" id="ARBA00004389"/>
    </source>
</evidence>
<sequence>MLLFITFLFQAIKSKSDKEDDIKGTPDKGVLFFSTFDGKASFEPDGWQISNLWNYTGVWKVQTPPAPRSDTFEKMLVLTSKGIYSGISTILPKPVFVRGKPFIIQFEVRAFNNFTCSGAYIKLFDDEKFDPKKLSNETKQFLMFGPDFCGDKQNVEFRFFHKNPKTSQKVEKRLIDSPVPQKNDLNHLYTLIVRPDGTFSILIDNKNVKTAKFLGEKEETFSPPIIPPKIIIDTSVTKPDEWDDREYIADDSIKQPDFENEPELIPDKQNLNPPKGYLVDQPRYIVDSTFVGKEPLNWDTELLGVWEPPIIENPRCINSVGCGKYYPPLIANPRYISNWEQPMKKNPNYKGKWIPPKIENPEYFVDKTPFEFPKIFAIGFELLSTDGQIGFNNILIADDEKELIKWNNKFWESRKKRQLDAVPKPQPRKYKTNNNIVKVNFFLASWELFKEKWYYLLYFDPIPTLLLTIGGIILIILMFCFCINKIFPTEYEDEEGSENSGEIEKEDEIGSENENENESE</sequence>
<comment type="caution">
    <text evidence="11">The sequence shown here is derived from an EMBL/GenBank/DDBJ whole genome shotgun (WGS) entry which is preliminary data.</text>
</comment>
<dbReference type="GO" id="GO:0005509">
    <property type="term" value="F:calcium ion binding"/>
    <property type="evidence" value="ECO:0007669"/>
    <property type="project" value="InterPro"/>
</dbReference>
<comment type="subcellular location">
    <subcellularLocation>
        <location evidence="1">Endoplasmic reticulum membrane</location>
        <topology evidence="1">Single-pass membrane protein</topology>
    </subcellularLocation>
</comment>
<dbReference type="Gene3D" id="2.10.250.10">
    <property type="entry name" value="Calreticulin/calnexin, P domain"/>
    <property type="match status" value="1"/>
</dbReference>
<accession>A0A1J4KNA8</accession>
<keyword evidence="6 9" id="KW-0472">Membrane</keyword>
<dbReference type="InterPro" id="IPR013320">
    <property type="entry name" value="ConA-like_dom_sf"/>
</dbReference>
<dbReference type="GO" id="GO:0005789">
    <property type="term" value="C:endoplasmic reticulum membrane"/>
    <property type="evidence" value="ECO:0007669"/>
    <property type="project" value="UniProtKB-SubCell"/>
</dbReference>
<protein>
    <submittedName>
        <fullName evidence="11">Calnexin like protein</fullName>
    </submittedName>
</protein>
<evidence type="ECO:0000256" key="10">
    <source>
        <dbReference type="SAM" id="MobiDB-lite"/>
    </source>
</evidence>
<keyword evidence="3 9" id="KW-0812">Transmembrane</keyword>
<feature type="region of interest" description="Disordered" evidence="10">
    <location>
        <begin position="491"/>
        <end position="520"/>
    </location>
</feature>
<dbReference type="PANTHER" id="PTHR11073:SF1">
    <property type="entry name" value="CALNEXIN 14D-RELATED"/>
    <property type="match status" value="1"/>
</dbReference>
<reference evidence="11" key="1">
    <citation type="submission" date="2016-10" db="EMBL/GenBank/DDBJ databases">
        <authorList>
            <person name="Benchimol M."/>
            <person name="Almeida L.G."/>
            <person name="Vasconcelos A.T."/>
            <person name="Perreira-Neves A."/>
            <person name="Rosa I.A."/>
            <person name="Tasca T."/>
            <person name="Bogo M.R."/>
            <person name="de Souza W."/>
        </authorList>
    </citation>
    <scope>NUCLEOTIDE SEQUENCE [LARGE SCALE GENOMIC DNA]</scope>
    <source>
        <strain evidence="11">K</strain>
    </source>
</reference>
<dbReference type="PRINTS" id="PR00626">
    <property type="entry name" value="CALRETICULIN"/>
</dbReference>
<dbReference type="AlphaFoldDB" id="A0A1J4KNA8"/>
<evidence type="ECO:0000256" key="3">
    <source>
        <dbReference type="ARBA" id="ARBA00022692"/>
    </source>
</evidence>
<keyword evidence="4 9" id="KW-0256">Endoplasmic reticulum</keyword>
<gene>
    <name evidence="11" type="ORF">TRFO_19668</name>
</gene>
<evidence type="ECO:0000313" key="12">
    <source>
        <dbReference type="Proteomes" id="UP000179807"/>
    </source>
</evidence>
<evidence type="ECO:0000313" key="11">
    <source>
        <dbReference type="EMBL" id="OHT10877.1"/>
    </source>
</evidence>
<dbReference type="InterPro" id="IPR018124">
    <property type="entry name" value="Calret/calnex_CS"/>
</dbReference>
<keyword evidence="9" id="KW-0732">Signal</keyword>
<dbReference type="RefSeq" id="XP_068364013.1">
    <property type="nucleotide sequence ID" value="XM_068500927.1"/>
</dbReference>
<evidence type="ECO:0000256" key="9">
    <source>
        <dbReference type="RuleBase" id="RU362126"/>
    </source>
</evidence>
<dbReference type="Proteomes" id="UP000179807">
    <property type="component" value="Unassembled WGS sequence"/>
</dbReference>
<keyword evidence="12" id="KW-1185">Reference proteome</keyword>
<comment type="similarity">
    <text evidence="2 9">Belongs to the calreticulin family.</text>
</comment>
<feature type="disulfide bond" evidence="8">
    <location>
        <begin position="116"/>
        <end position="149"/>
    </location>
</feature>
<organism evidence="11 12">
    <name type="scientific">Tritrichomonas foetus</name>
    <dbReference type="NCBI Taxonomy" id="1144522"/>
    <lineage>
        <taxon>Eukaryota</taxon>
        <taxon>Metamonada</taxon>
        <taxon>Parabasalia</taxon>
        <taxon>Tritrichomonadida</taxon>
        <taxon>Tritrichomonadidae</taxon>
        <taxon>Tritrichomonas</taxon>
    </lineage>
</organism>
<dbReference type="VEuPathDB" id="TrichDB:TRFO_19668"/>
<dbReference type="GO" id="GO:0051082">
    <property type="term" value="F:unfolded protein binding"/>
    <property type="evidence" value="ECO:0007669"/>
    <property type="project" value="InterPro"/>
</dbReference>
<evidence type="ECO:0000256" key="6">
    <source>
        <dbReference type="ARBA" id="ARBA00023136"/>
    </source>
</evidence>
<dbReference type="GeneID" id="94835631"/>
<evidence type="ECO:0000256" key="5">
    <source>
        <dbReference type="ARBA" id="ARBA00022989"/>
    </source>
</evidence>
<dbReference type="Gene3D" id="2.60.120.200">
    <property type="match status" value="1"/>
</dbReference>
<keyword evidence="5 9" id="KW-1133">Transmembrane helix</keyword>
<feature type="compositionally biased region" description="Acidic residues" evidence="10">
    <location>
        <begin position="504"/>
        <end position="520"/>
    </location>
</feature>
<feature type="transmembrane region" description="Helical" evidence="9">
    <location>
        <begin position="465"/>
        <end position="483"/>
    </location>
</feature>
<dbReference type="PROSITE" id="PS00804">
    <property type="entry name" value="CALRETICULIN_2"/>
    <property type="match status" value="1"/>
</dbReference>
<evidence type="ECO:0000256" key="2">
    <source>
        <dbReference type="ARBA" id="ARBA00010983"/>
    </source>
</evidence>
<dbReference type="EMBL" id="MLAK01000599">
    <property type="protein sequence ID" value="OHT10877.1"/>
    <property type="molecule type" value="Genomic_DNA"/>
</dbReference>
<feature type="chain" id="PRO_5011820733" evidence="9">
    <location>
        <begin position="17"/>
        <end position="520"/>
    </location>
</feature>
<dbReference type="Pfam" id="PF00262">
    <property type="entry name" value="Calreticulin"/>
    <property type="match status" value="1"/>
</dbReference>
<keyword evidence="8" id="KW-1015">Disulfide bond</keyword>